<accession>A0A507FIK2</accession>
<dbReference type="Pfam" id="PF24681">
    <property type="entry name" value="Kelch_KLHDC2_KLHL20_DRC7"/>
    <property type="match status" value="1"/>
</dbReference>
<proteinExistence type="predicted"/>
<evidence type="ECO:0000256" key="1">
    <source>
        <dbReference type="SAM" id="MobiDB-lite"/>
    </source>
</evidence>
<reference evidence="3 4" key="1">
    <citation type="journal article" date="2019" name="Sci. Rep.">
        <title>Comparative genomics of chytrid fungi reveal insights into the obligate biotrophic and pathogenic lifestyle of Synchytrium endobioticum.</title>
        <authorList>
            <person name="van de Vossenberg B.T.L.H."/>
            <person name="Warris S."/>
            <person name="Nguyen H.D.T."/>
            <person name="van Gent-Pelzer M.P.E."/>
            <person name="Joly D.L."/>
            <person name="van de Geest H.C."/>
            <person name="Bonants P.J.M."/>
            <person name="Smith D.S."/>
            <person name="Levesque C.A."/>
            <person name="van der Lee T.A.J."/>
        </authorList>
    </citation>
    <scope>NUCLEOTIDE SEQUENCE [LARGE SCALE GENOMIC DNA]</scope>
    <source>
        <strain evidence="3 4">CBS 675.73</strain>
    </source>
</reference>
<dbReference type="AlphaFoldDB" id="A0A507FIK2"/>
<dbReference type="Gene3D" id="2.120.10.80">
    <property type="entry name" value="Kelch-type beta propeller"/>
    <property type="match status" value="2"/>
</dbReference>
<dbReference type="InterPro" id="IPR025183">
    <property type="entry name" value="DUF4110"/>
</dbReference>
<organism evidence="3 4">
    <name type="scientific">Chytriomyces confervae</name>
    <dbReference type="NCBI Taxonomy" id="246404"/>
    <lineage>
        <taxon>Eukaryota</taxon>
        <taxon>Fungi</taxon>
        <taxon>Fungi incertae sedis</taxon>
        <taxon>Chytridiomycota</taxon>
        <taxon>Chytridiomycota incertae sedis</taxon>
        <taxon>Chytridiomycetes</taxon>
        <taxon>Chytridiales</taxon>
        <taxon>Chytriomycetaceae</taxon>
        <taxon>Chytriomyces</taxon>
    </lineage>
</organism>
<feature type="compositionally biased region" description="Basic residues" evidence="1">
    <location>
        <begin position="1"/>
        <end position="10"/>
    </location>
</feature>
<feature type="domain" description="DUF4110" evidence="2">
    <location>
        <begin position="532"/>
        <end position="608"/>
    </location>
</feature>
<feature type="compositionally biased region" description="Acidic residues" evidence="1">
    <location>
        <begin position="436"/>
        <end position="466"/>
    </location>
</feature>
<dbReference type="InterPro" id="IPR052588">
    <property type="entry name" value="Kelch_domain_protein"/>
</dbReference>
<feature type="compositionally biased region" description="Acidic residues" evidence="1">
    <location>
        <begin position="478"/>
        <end position="487"/>
    </location>
</feature>
<dbReference type="Proteomes" id="UP000320333">
    <property type="component" value="Unassembled WGS sequence"/>
</dbReference>
<dbReference type="PANTHER" id="PTHR46063:SF1">
    <property type="entry name" value="KELCH DOMAIN-CONTAINING PROTEIN 4"/>
    <property type="match status" value="1"/>
</dbReference>
<feature type="compositionally biased region" description="Acidic residues" evidence="1">
    <location>
        <begin position="498"/>
        <end position="508"/>
    </location>
</feature>
<dbReference type="Pfam" id="PF13422">
    <property type="entry name" value="DUF4110"/>
    <property type="match status" value="1"/>
</dbReference>
<dbReference type="EMBL" id="QEAP01000078">
    <property type="protein sequence ID" value="TPX75530.1"/>
    <property type="molecule type" value="Genomic_DNA"/>
</dbReference>
<feature type="region of interest" description="Disordered" evidence="1">
    <location>
        <begin position="1"/>
        <end position="52"/>
    </location>
</feature>
<evidence type="ECO:0000313" key="4">
    <source>
        <dbReference type="Proteomes" id="UP000320333"/>
    </source>
</evidence>
<evidence type="ECO:0000259" key="2">
    <source>
        <dbReference type="Pfam" id="PF13422"/>
    </source>
</evidence>
<name>A0A507FIK2_9FUNG</name>
<dbReference type="PANTHER" id="PTHR46063">
    <property type="entry name" value="KELCH DOMAIN-CONTAINING PROTEIN"/>
    <property type="match status" value="1"/>
</dbReference>
<dbReference type="SUPFAM" id="SSF117281">
    <property type="entry name" value="Kelch motif"/>
    <property type="match status" value="1"/>
</dbReference>
<keyword evidence="4" id="KW-1185">Reference proteome</keyword>
<dbReference type="OrthoDB" id="4447at2759"/>
<protein>
    <recommendedName>
        <fullName evidence="2">DUF4110 domain-containing protein</fullName>
    </recommendedName>
</protein>
<dbReference type="STRING" id="246404.A0A507FIK2"/>
<comment type="caution">
    <text evidence="3">The sequence shown here is derived from an EMBL/GenBank/DDBJ whole genome shotgun (WGS) entry which is preliminary data.</text>
</comment>
<dbReference type="InterPro" id="IPR015915">
    <property type="entry name" value="Kelch-typ_b-propeller"/>
</dbReference>
<evidence type="ECO:0000313" key="3">
    <source>
        <dbReference type="EMBL" id="TPX75530.1"/>
    </source>
</evidence>
<feature type="region of interest" description="Disordered" evidence="1">
    <location>
        <begin position="602"/>
        <end position="621"/>
    </location>
</feature>
<feature type="region of interest" description="Disordered" evidence="1">
    <location>
        <begin position="428"/>
        <end position="511"/>
    </location>
</feature>
<sequence length="621" mass="70881">MAKDKKKKQDPKKALEKKAKKTQKLTKKSEKSQTKLATKATKKSKKPIDEEEEDIDEILANFQKELEAREAVTEEHCEPPSRRSCGAFVANPVDLNELVLFAGEYYNGQKVFLFNDFFVYNIEKNDWRKIVSPNTPGPRSSHQLVITNSGRGFLFGGEFVSPNQTTFFHYKDFWSLDLKTYSWEKLEVGRKPSPRSGHRMVLWKHYIVLYGGFYDAGNETRYLDDLHVFDTAECKWMQVDCSEPKPTKRSGFDLIVSGDTLALYGGYTKEVVKGNKIARGVIHSDLWTMKLSFETKDWKWEKRKVGGVKPQPRSGAPMVSFKGKGFMFGGVCDVKEDDETIESVCSDDFFQLNVEQCRFYPVNLKVSPTAQNVKPSPRFNNMMCVQRSTLYVFGGILEKGDQEFTFSDLWSADLDKLQAFKNIIPDEQAMSLWAGEESDDDDEDDDDEDDEDDSDDDDESDEDGDQPDVVATVTSAVEESEDEEEAIETGTHLPTRADEDESENEIDESIPRLVKKEDPFWEDNKPLATDANLRDYFARTTDYWMKRAVDDGSDDEESNGRPPVKSKELRRYAFIIAEEAWDEAAPRLAVERKVLEENEVAAKEAAQKREAAAGDKRGRRI</sequence>
<gene>
    <name evidence="3" type="ORF">CcCBS67573_g03192</name>
</gene>